<sequence>MAPRRRRRRFPARSGRGAATPTRRLRVRAAPRPGRRRRRAARAPRPGAASRGAPRQRSPRGPAPLPRSRAAESFRAHPSVCRRRPRSGRRSRRRACQAFPQQRSSPRHPGAGRRPSAPAPRQARVREPVTFDDRIAMHPQARQRRVGVRGVRQHGRGARHERIARVRRDLSRAHAVDDRRDGSRVVVECGCCCCGE</sequence>
<gene>
    <name evidence="2" type="ORF">PECAL_3P02990</name>
</gene>
<feature type="region of interest" description="Disordered" evidence="1">
    <location>
        <begin position="141"/>
        <end position="160"/>
    </location>
</feature>
<feature type="compositionally biased region" description="Low complexity" evidence="1">
    <location>
        <begin position="12"/>
        <end position="22"/>
    </location>
</feature>
<feature type="region of interest" description="Disordered" evidence="1">
    <location>
        <begin position="1"/>
        <end position="125"/>
    </location>
</feature>
<accession>A0A8J2SEA8</accession>
<dbReference type="AlphaFoldDB" id="A0A8J2SEA8"/>
<comment type="caution">
    <text evidence="2">The sequence shown here is derived from an EMBL/GenBank/DDBJ whole genome shotgun (WGS) entry which is preliminary data.</text>
</comment>
<feature type="compositionally biased region" description="Basic residues" evidence="1">
    <location>
        <begin position="80"/>
        <end position="95"/>
    </location>
</feature>
<evidence type="ECO:0000256" key="1">
    <source>
        <dbReference type="SAM" id="MobiDB-lite"/>
    </source>
</evidence>
<feature type="compositionally biased region" description="Low complexity" evidence="1">
    <location>
        <begin position="43"/>
        <end position="60"/>
    </location>
</feature>
<name>A0A8J2SEA8_9STRA</name>
<feature type="compositionally biased region" description="Basic residues" evidence="1">
    <location>
        <begin position="141"/>
        <end position="157"/>
    </location>
</feature>
<keyword evidence="3" id="KW-1185">Reference proteome</keyword>
<evidence type="ECO:0000313" key="3">
    <source>
        <dbReference type="Proteomes" id="UP000789595"/>
    </source>
</evidence>
<dbReference type="EMBL" id="CAKKNE010000003">
    <property type="protein sequence ID" value="CAH0370415.1"/>
    <property type="molecule type" value="Genomic_DNA"/>
</dbReference>
<proteinExistence type="predicted"/>
<protein>
    <submittedName>
        <fullName evidence="2">Uncharacterized protein</fullName>
    </submittedName>
</protein>
<feature type="compositionally biased region" description="Basic residues" evidence="1">
    <location>
        <begin position="1"/>
        <end position="11"/>
    </location>
</feature>
<feature type="compositionally biased region" description="Low complexity" evidence="1">
    <location>
        <begin position="103"/>
        <end position="121"/>
    </location>
</feature>
<organism evidence="2 3">
    <name type="scientific">Pelagomonas calceolata</name>
    <dbReference type="NCBI Taxonomy" id="35677"/>
    <lineage>
        <taxon>Eukaryota</taxon>
        <taxon>Sar</taxon>
        <taxon>Stramenopiles</taxon>
        <taxon>Ochrophyta</taxon>
        <taxon>Pelagophyceae</taxon>
        <taxon>Pelagomonadales</taxon>
        <taxon>Pelagomonadaceae</taxon>
        <taxon>Pelagomonas</taxon>
    </lineage>
</organism>
<dbReference type="Proteomes" id="UP000789595">
    <property type="component" value="Unassembled WGS sequence"/>
</dbReference>
<reference evidence="2" key="1">
    <citation type="submission" date="2021-11" db="EMBL/GenBank/DDBJ databases">
        <authorList>
            <consortium name="Genoscope - CEA"/>
            <person name="William W."/>
        </authorList>
    </citation>
    <scope>NUCLEOTIDE SEQUENCE</scope>
</reference>
<evidence type="ECO:0000313" key="2">
    <source>
        <dbReference type="EMBL" id="CAH0370415.1"/>
    </source>
</evidence>
<feature type="compositionally biased region" description="Basic residues" evidence="1">
    <location>
        <begin position="23"/>
        <end position="42"/>
    </location>
</feature>